<feature type="compositionally biased region" description="Acidic residues" evidence="1">
    <location>
        <begin position="364"/>
        <end position="375"/>
    </location>
</feature>
<keyword evidence="2" id="KW-1133">Transmembrane helix</keyword>
<dbReference type="Proteomes" id="UP000621454">
    <property type="component" value="Unassembled WGS sequence"/>
</dbReference>
<organism evidence="4 5">
    <name type="scientific">Gordonia jinhuaensis</name>
    <dbReference type="NCBI Taxonomy" id="1517702"/>
    <lineage>
        <taxon>Bacteria</taxon>
        <taxon>Bacillati</taxon>
        <taxon>Actinomycetota</taxon>
        <taxon>Actinomycetes</taxon>
        <taxon>Mycobacteriales</taxon>
        <taxon>Gordoniaceae</taxon>
        <taxon>Gordonia</taxon>
    </lineage>
</organism>
<dbReference type="Pfam" id="PF23717">
    <property type="entry name" value="DUF7159"/>
    <property type="match status" value="1"/>
</dbReference>
<sequence length="386" mass="38696">MVVDADSGELLAHNVVDSAGDSADEARSVVTELVESSPFPIERVGVTVRDPAHQAELASAFTPDKQAPDWYAKVVFSESPVAYAFLAKSVLGSRGVAIVADLAADGAPYPDLSVAAVDTATSSPVCAASTPTDAHRVPVTDPAGADSLADGIALMPVGDQAATTLLACGVGADLPGVTPALEAALDMPVQVADDAAFGAATGAALAAAAAPAPARGMAGRWLVAGSVAAAAVLLSAGVASAMLLTGNDNKTQNVAETQTISTTSSAAPAPTSTVTHTKRPTPRRTITPVQTPIETPTTTEIVPTTTEAPPVVTSSVEPTPTETETSTVARRPDRDVTVPSRGVSGPSMTYTYTPPTTKATQPDTDTDDGSGESDPAESGSGSTPSQ</sequence>
<evidence type="ECO:0000313" key="4">
    <source>
        <dbReference type="EMBL" id="GGB36227.1"/>
    </source>
</evidence>
<evidence type="ECO:0000313" key="5">
    <source>
        <dbReference type="Proteomes" id="UP000621454"/>
    </source>
</evidence>
<evidence type="ECO:0000256" key="1">
    <source>
        <dbReference type="SAM" id="MobiDB-lite"/>
    </source>
</evidence>
<dbReference type="EMBL" id="BMGC01000018">
    <property type="protein sequence ID" value="GGB36227.1"/>
    <property type="molecule type" value="Genomic_DNA"/>
</dbReference>
<protein>
    <recommendedName>
        <fullName evidence="3">DUF7159 domain-containing protein</fullName>
    </recommendedName>
</protein>
<feature type="transmembrane region" description="Helical" evidence="2">
    <location>
        <begin position="221"/>
        <end position="244"/>
    </location>
</feature>
<accession>A0A916T8Z5</accession>
<feature type="domain" description="DUF7159" evidence="3">
    <location>
        <begin position="31"/>
        <end position="213"/>
    </location>
</feature>
<gene>
    <name evidence="4" type="ORF">GCM10011489_25260</name>
</gene>
<comment type="caution">
    <text evidence="4">The sequence shown here is derived from an EMBL/GenBank/DDBJ whole genome shotgun (WGS) entry which is preliminary data.</text>
</comment>
<keyword evidence="5" id="KW-1185">Reference proteome</keyword>
<reference evidence="4" key="2">
    <citation type="submission" date="2020-09" db="EMBL/GenBank/DDBJ databases">
        <authorList>
            <person name="Sun Q."/>
            <person name="Zhou Y."/>
        </authorList>
    </citation>
    <scope>NUCLEOTIDE SEQUENCE</scope>
    <source>
        <strain evidence="4">CGMCC 1.12827</strain>
    </source>
</reference>
<keyword evidence="2" id="KW-0472">Membrane</keyword>
<evidence type="ECO:0000256" key="2">
    <source>
        <dbReference type="SAM" id="Phobius"/>
    </source>
</evidence>
<name>A0A916T8Z5_9ACTN</name>
<feature type="compositionally biased region" description="Low complexity" evidence="1">
    <location>
        <begin position="259"/>
        <end position="275"/>
    </location>
</feature>
<feature type="compositionally biased region" description="Low complexity" evidence="1">
    <location>
        <begin position="302"/>
        <end position="328"/>
    </location>
</feature>
<proteinExistence type="predicted"/>
<feature type="region of interest" description="Disordered" evidence="1">
    <location>
        <begin position="259"/>
        <end position="289"/>
    </location>
</feature>
<reference evidence="4" key="1">
    <citation type="journal article" date="2014" name="Int. J. Syst. Evol. Microbiol.">
        <title>Complete genome sequence of Corynebacterium casei LMG S-19264T (=DSM 44701T), isolated from a smear-ripened cheese.</title>
        <authorList>
            <consortium name="US DOE Joint Genome Institute (JGI-PGF)"/>
            <person name="Walter F."/>
            <person name="Albersmeier A."/>
            <person name="Kalinowski J."/>
            <person name="Ruckert C."/>
        </authorList>
    </citation>
    <scope>NUCLEOTIDE SEQUENCE</scope>
    <source>
        <strain evidence="4">CGMCC 1.12827</strain>
    </source>
</reference>
<keyword evidence="2" id="KW-0812">Transmembrane</keyword>
<dbReference type="InterPro" id="IPR055583">
    <property type="entry name" value="DUF7159"/>
</dbReference>
<evidence type="ECO:0000259" key="3">
    <source>
        <dbReference type="Pfam" id="PF23717"/>
    </source>
</evidence>
<dbReference type="AlphaFoldDB" id="A0A916T8Z5"/>
<feature type="region of interest" description="Disordered" evidence="1">
    <location>
        <begin position="302"/>
        <end position="386"/>
    </location>
</feature>